<organism evidence="2 3">
    <name type="scientific">Crenothrix polyspora</name>
    <dbReference type="NCBI Taxonomy" id="360316"/>
    <lineage>
        <taxon>Bacteria</taxon>
        <taxon>Pseudomonadati</taxon>
        <taxon>Pseudomonadota</taxon>
        <taxon>Gammaproteobacteria</taxon>
        <taxon>Methylococcales</taxon>
        <taxon>Crenotrichaceae</taxon>
        <taxon>Crenothrix</taxon>
    </lineage>
</organism>
<accession>A0A1R4H9W5</accession>
<sequence length="128" mass="14674">MAYSIPRDAFLLLEEAFNHDRQKAEIFAKAIKESIQAIEHRSEEQMTHKKESLKSELYNELRTELATKEFVRAEIATARAELSAEISVVRSELKQNTLWLKILVGIAVFGLTLFNPPFVKLVELIMAK</sequence>
<name>A0A1R4H9W5_9GAMM</name>
<protein>
    <submittedName>
        <fullName evidence="2">Uncharacterized protein</fullName>
    </submittedName>
</protein>
<dbReference type="AlphaFoldDB" id="A0A1R4H9W5"/>
<evidence type="ECO:0000313" key="3">
    <source>
        <dbReference type="Proteomes" id="UP000195667"/>
    </source>
</evidence>
<keyword evidence="1" id="KW-0812">Transmembrane</keyword>
<dbReference type="Proteomes" id="UP000195667">
    <property type="component" value="Unassembled WGS sequence"/>
</dbReference>
<evidence type="ECO:0000256" key="1">
    <source>
        <dbReference type="SAM" id="Phobius"/>
    </source>
</evidence>
<evidence type="ECO:0000313" key="2">
    <source>
        <dbReference type="EMBL" id="SJM92660.1"/>
    </source>
</evidence>
<reference evidence="3" key="1">
    <citation type="submission" date="2017-02" db="EMBL/GenBank/DDBJ databases">
        <authorList>
            <person name="Daims H."/>
        </authorList>
    </citation>
    <scope>NUCLEOTIDE SEQUENCE [LARGE SCALE GENOMIC DNA]</scope>
</reference>
<keyword evidence="1" id="KW-0472">Membrane</keyword>
<keyword evidence="3" id="KW-1185">Reference proteome</keyword>
<dbReference type="OrthoDB" id="7063577at2"/>
<dbReference type="EMBL" id="FUKI01000106">
    <property type="protein sequence ID" value="SJM92660.1"/>
    <property type="molecule type" value="Genomic_DNA"/>
</dbReference>
<dbReference type="RefSeq" id="WP_087143488.1">
    <property type="nucleotide sequence ID" value="NZ_FUKI01000106.1"/>
</dbReference>
<feature type="transmembrane region" description="Helical" evidence="1">
    <location>
        <begin position="98"/>
        <end position="118"/>
    </location>
</feature>
<keyword evidence="1" id="KW-1133">Transmembrane helix</keyword>
<gene>
    <name evidence="2" type="ORF">CRENPOLYSF1_310012</name>
</gene>
<proteinExistence type="predicted"/>